<evidence type="ECO:0000313" key="2">
    <source>
        <dbReference type="Proteomes" id="UP001549164"/>
    </source>
</evidence>
<dbReference type="EMBL" id="JBEPLY010000016">
    <property type="protein sequence ID" value="MET3601757.1"/>
    <property type="molecule type" value="Genomic_DNA"/>
</dbReference>
<organism evidence="1 2">
    <name type="scientific">Martelella mangrovi</name>
    <dbReference type="NCBI Taxonomy" id="1397477"/>
    <lineage>
        <taxon>Bacteria</taxon>
        <taxon>Pseudomonadati</taxon>
        <taxon>Pseudomonadota</taxon>
        <taxon>Alphaproteobacteria</taxon>
        <taxon>Hyphomicrobiales</taxon>
        <taxon>Aurantimonadaceae</taxon>
        <taxon>Martelella</taxon>
    </lineage>
</organism>
<gene>
    <name evidence="1" type="ORF">ABID12_003719</name>
</gene>
<keyword evidence="2" id="KW-1185">Reference proteome</keyword>
<dbReference type="Pfam" id="PF14175">
    <property type="entry name" value="YaaC"/>
    <property type="match status" value="1"/>
</dbReference>
<evidence type="ECO:0008006" key="3">
    <source>
        <dbReference type="Google" id="ProtNLM"/>
    </source>
</evidence>
<protein>
    <recommendedName>
        <fullName evidence="3">YaaC-like protein</fullName>
    </recommendedName>
</protein>
<evidence type="ECO:0000313" key="1">
    <source>
        <dbReference type="EMBL" id="MET3601757.1"/>
    </source>
</evidence>
<sequence length="350" mass="39168">MEEDVWQSLLNLESRDRVSDCFETIHSRSLNARRAKEIIASARQGREYFKSASTASFAVRPLLAFYGVASLCRCLTLLFRKVSGEEGLTQGHGLETVKWPAILSGDISVALAAVGTLRVRTCGGLFSDLVAATRPYSVLNIYDDILHLPVDGEIKRRGIEISFDDILERLPDLYGAQSRFGTRVKEFRYSPVSGAEISVFATSDHPVCVEYSNAGFKCSEEDNPYDDNSKISILRIDEAGFRACLPQILDTRVKRTMGNYPSPHLVSRFSKENWLSQISVTYITSYMLGMLARYFPTHWSALMGGEKGDGIWPDINAAQRYIEVALPELVLDAVNNALFMSEKKHDKPEM</sequence>
<accession>A0ABV2IHS8</accession>
<dbReference type="Proteomes" id="UP001549164">
    <property type="component" value="Unassembled WGS sequence"/>
</dbReference>
<proteinExistence type="predicted"/>
<dbReference type="RefSeq" id="WP_354435573.1">
    <property type="nucleotide sequence ID" value="NZ_JBEPLY010000016.1"/>
</dbReference>
<dbReference type="InterPro" id="IPR026988">
    <property type="entry name" value="YaaC-like"/>
</dbReference>
<reference evidence="1 2" key="1">
    <citation type="submission" date="2024-06" db="EMBL/GenBank/DDBJ databases">
        <title>Genomic Encyclopedia of Type Strains, Phase IV (KMG-IV): sequencing the most valuable type-strain genomes for metagenomic binning, comparative biology and taxonomic classification.</title>
        <authorList>
            <person name="Goeker M."/>
        </authorList>
    </citation>
    <scope>NUCLEOTIDE SEQUENCE [LARGE SCALE GENOMIC DNA]</scope>
    <source>
        <strain evidence="1 2">DSM 28102</strain>
    </source>
</reference>
<comment type="caution">
    <text evidence="1">The sequence shown here is derived from an EMBL/GenBank/DDBJ whole genome shotgun (WGS) entry which is preliminary data.</text>
</comment>
<name>A0ABV2IHS8_9HYPH</name>